<dbReference type="RefSeq" id="WP_008824478.1">
    <property type="nucleotide sequence ID" value="NZ_AFNU02000015.1"/>
</dbReference>
<sequence>MLRTKILLIIILSILLVACGETIDDADFLKDKVEVEIFETKDMKEFKRLIIKDHKESINEESIDFSLSSVYFDELGEYTVTVTYQDQDGNEGSKDITVNVVDTTPPVITTEKRYWVVNINAEEPDFLSVVSATDNYDGDITFTETDVDDSSFDISTEGEYYIQYSATDESGNKAILYTYVKVVDPSTEYIINFVDQMVVGKNESNPDYRSFIQSAKDQDENDLAFLGYTLEIDNSDVDLSTLGTYNLSVSIIDPDMNLVKTVNTLVEVKPQAAIHFVKNRIALYNNPDHRPEDLIKSMTDEYGKEIKLGTEYTLEVDKPLDVTTLGDQTMTYRILDQNDTLLCEETVTIRVLFPYTIEFKSNDLVVYYLDETFKETSLVKQVKDMDGNIVVLGTDYTLTTDLEIDVTSLGPQTIIYELNNHEGNVIYSEEVTITVDYFYDIILKDNLSIAYNDQDFIIENLITKVINAHGEEIDLSTGEFTLSTPRPIDVMTIGEQKIKLNLIKHEGDTSKLVYTEDVIIHVVLS</sequence>
<keyword evidence="2" id="KW-1185">Reference proteome</keyword>
<dbReference type="EMBL" id="AFNU02000015">
    <property type="protein sequence ID" value="ERJ11161.1"/>
    <property type="molecule type" value="Genomic_DNA"/>
</dbReference>
<dbReference type="PROSITE" id="PS51257">
    <property type="entry name" value="PROKAR_LIPOPROTEIN"/>
    <property type="match status" value="1"/>
</dbReference>
<protein>
    <submittedName>
        <fullName evidence="1">Hyalin protein</fullName>
    </submittedName>
</protein>
<dbReference type="Proteomes" id="UP000005707">
    <property type="component" value="Unassembled WGS sequence"/>
</dbReference>
<reference evidence="1 2" key="2">
    <citation type="journal article" date="2013" name="PLoS ONE">
        <title>INDIGO - INtegrated Data Warehouse of MIcrobial GenOmes with Examples from the Red Sea Extremophiles.</title>
        <authorList>
            <person name="Alam I."/>
            <person name="Antunes A."/>
            <person name="Kamau A.A."/>
            <person name="Ba Alawi W."/>
            <person name="Kalkatawi M."/>
            <person name="Stingl U."/>
            <person name="Bajic V.B."/>
        </authorList>
    </citation>
    <scope>NUCLEOTIDE SEQUENCE [LARGE SCALE GENOMIC DNA]</scope>
    <source>
        <strain evidence="1 2">SSD-17B</strain>
    </source>
</reference>
<dbReference type="eggNOG" id="COG4932">
    <property type="taxonomic scope" value="Bacteria"/>
</dbReference>
<dbReference type="InParanoid" id="U2E8E3"/>
<dbReference type="Gene3D" id="2.60.40.10">
    <property type="entry name" value="Immunoglobulins"/>
    <property type="match status" value="2"/>
</dbReference>
<comment type="caution">
    <text evidence="1">The sequence shown here is derived from an EMBL/GenBank/DDBJ whole genome shotgun (WGS) entry which is preliminary data.</text>
</comment>
<accession>U2E8E3</accession>
<name>U2E8E3_9MOLU</name>
<dbReference type="STRING" id="1033810.HLPCO_002826"/>
<dbReference type="OrthoDB" id="2327454at2"/>
<evidence type="ECO:0000313" key="2">
    <source>
        <dbReference type="Proteomes" id="UP000005707"/>
    </source>
</evidence>
<dbReference type="AlphaFoldDB" id="U2E8E3"/>
<proteinExistence type="predicted"/>
<organism evidence="1 2">
    <name type="scientific">Haloplasma contractile SSD-17B</name>
    <dbReference type="NCBI Taxonomy" id="1033810"/>
    <lineage>
        <taxon>Bacteria</taxon>
        <taxon>Bacillati</taxon>
        <taxon>Mycoplasmatota</taxon>
        <taxon>Mollicutes</taxon>
        <taxon>Haloplasmatales</taxon>
        <taxon>Haloplasmataceae</taxon>
        <taxon>Haloplasma</taxon>
    </lineage>
</organism>
<reference evidence="1 2" key="1">
    <citation type="journal article" date="2011" name="J. Bacteriol.">
        <title>Genome sequence of Haloplasma contractile, an unusual contractile bacterium from a deep-sea anoxic brine lake.</title>
        <authorList>
            <person name="Antunes A."/>
            <person name="Alam I."/>
            <person name="El Dorry H."/>
            <person name="Siam R."/>
            <person name="Robertson A."/>
            <person name="Bajic V.B."/>
            <person name="Stingl U."/>
        </authorList>
    </citation>
    <scope>NUCLEOTIDE SEQUENCE [LARGE SCALE GENOMIC DNA]</scope>
    <source>
        <strain evidence="1 2">SSD-17B</strain>
    </source>
</reference>
<dbReference type="InterPro" id="IPR013783">
    <property type="entry name" value="Ig-like_fold"/>
</dbReference>
<gene>
    <name evidence="1" type="ORF">HLPCO_002826</name>
</gene>
<evidence type="ECO:0000313" key="1">
    <source>
        <dbReference type="EMBL" id="ERJ11161.1"/>
    </source>
</evidence>